<dbReference type="AlphaFoldDB" id="A0A0F8YZ36"/>
<name>A0A0F8YZ36_9ZZZZ</name>
<comment type="caution">
    <text evidence="1">The sequence shown here is derived from an EMBL/GenBank/DDBJ whole genome shotgun (WGS) entry which is preliminary data.</text>
</comment>
<evidence type="ECO:0000313" key="1">
    <source>
        <dbReference type="EMBL" id="KKK86722.1"/>
    </source>
</evidence>
<gene>
    <name evidence="1" type="ORF">LCGC14_2760400</name>
</gene>
<accession>A0A0F8YZ36</accession>
<dbReference type="GO" id="GO:0005975">
    <property type="term" value="P:carbohydrate metabolic process"/>
    <property type="evidence" value="ECO:0007669"/>
    <property type="project" value="InterPro"/>
</dbReference>
<dbReference type="SUPFAM" id="SSF74650">
    <property type="entry name" value="Galactose mutarotase-like"/>
    <property type="match status" value="1"/>
</dbReference>
<organism evidence="1">
    <name type="scientific">marine sediment metagenome</name>
    <dbReference type="NCBI Taxonomy" id="412755"/>
    <lineage>
        <taxon>unclassified sequences</taxon>
        <taxon>metagenomes</taxon>
        <taxon>ecological metagenomes</taxon>
    </lineage>
</organism>
<dbReference type="InterPro" id="IPR014718">
    <property type="entry name" value="GH-type_carb-bd"/>
</dbReference>
<feature type="non-terminal residue" evidence="1">
    <location>
        <position position="303"/>
    </location>
</feature>
<sequence>MSRIIATKGKTIAIILDMVLELLYNVINEHHIFEICLLEDWMGLFVDTDWQYRGLQVVRIENEHIRVDVFPELGAKVYNFVHKDSDRNLLWHNPRVPPARVAYGALFDDHWSGGWDELVPNDMPFPAPSGEMLPDHGEVWSQASEWDIIEKSDDVIEVRFVSHGRVLPTRFEKTISLRAGESFCTVQYACINLGATPIDFLWNICCPFEITPATRLDIPARRGIIEATDPWNTLKFNPGAEYDWPYATTPAGERVDFRTMPPEEAGVTDFQYLPNVSSGWYAVTDADAQVGFGMVFPTDVLPH</sequence>
<proteinExistence type="predicted"/>
<dbReference type="GO" id="GO:0030246">
    <property type="term" value="F:carbohydrate binding"/>
    <property type="evidence" value="ECO:0007669"/>
    <property type="project" value="InterPro"/>
</dbReference>
<protein>
    <recommendedName>
        <fullName evidence="2">DUF5107 domain-containing protein</fullName>
    </recommendedName>
</protein>
<reference evidence="1" key="1">
    <citation type="journal article" date="2015" name="Nature">
        <title>Complex archaea that bridge the gap between prokaryotes and eukaryotes.</title>
        <authorList>
            <person name="Spang A."/>
            <person name="Saw J.H."/>
            <person name="Jorgensen S.L."/>
            <person name="Zaremba-Niedzwiedzka K."/>
            <person name="Martijn J."/>
            <person name="Lind A.E."/>
            <person name="van Eijk R."/>
            <person name="Schleper C."/>
            <person name="Guy L."/>
            <person name="Ettema T.J."/>
        </authorList>
    </citation>
    <scope>NUCLEOTIDE SEQUENCE</scope>
</reference>
<evidence type="ECO:0008006" key="2">
    <source>
        <dbReference type="Google" id="ProtNLM"/>
    </source>
</evidence>
<dbReference type="Gene3D" id="2.70.98.10">
    <property type="match status" value="1"/>
</dbReference>
<dbReference type="EMBL" id="LAZR01050720">
    <property type="protein sequence ID" value="KKK86722.1"/>
    <property type="molecule type" value="Genomic_DNA"/>
</dbReference>
<dbReference type="GO" id="GO:0003824">
    <property type="term" value="F:catalytic activity"/>
    <property type="evidence" value="ECO:0007669"/>
    <property type="project" value="InterPro"/>
</dbReference>
<dbReference type="InterPro" id="IPR011013">
    <property type="entry name" value="Gal_mutarotase_sf_dom"/>
</dbReference>